<dbReference type="CDD" id="cd01994">
    <property type="entry name" value="AANH_PF0828-like"/>
    <property type="match status" value="1"/>
</dbReference>
<dbReference type="NCBIfam" id="TIGR00290">
    <property type="entry name" value="MJ0570_dom"/>
    <property type="match status" value="1"/>
</dbReference>
<dbReference type="PIRSF" id="PIRSF039123">
    <property type="entry name" value="Diphthamide_synthase"/>
    <property type="match status" value="1"/>
</dbReference>
<evidence type="ECO:0000259" key="1">
    <source>
        <dbReference type="Pfam" id="PF01902"/>
    </source>
</evidence>
<dbReference type="GO" id="GO:0017183">
    <property type="term" value="P:protein histidyl modification to diphthamide"/>
    <property type="evidence" value="ECO:0007669"/>
    <property type="project" value="TreeGrafter"/>
</dbReference>
<evidence type="ECO:0000313" key="2">
    <source>
        <dbReference type="EMBL" id="KIE47927.1"/>
    </source>
</evidence>
<dbReference type="GO" id="GO:0017178">
    <property type="term" value="F:diphthine-ammonia ligase activity"/>
    <property type="evidence" value="ECO:0007669"/>
    <property type="project" value="TreeGrafter"/>
</dbReference>
<dbReference type="Proteomes" id="UP000031366">
    <property type="component" value="Unassembled WGS sequence"/>
</dbReference>
<dbReference type="EMBL" id="AYSO01000013">
    <property type="protein sequence ID" value="KIE47927.1"/>
    <property type="molecule type" value="Genomic_DNA"/>
</dbReference>
<comment type="caution">
    <text evidence="2">The sequence shown here is derived from an EMBL/GenBank/DDBJ whole genome shotgun (WGS) entry which is preliminary data.</text>
</comment>
<dbReference type="InterPro" id="IPR030662">
    <property type="entry name" value="DPH6/MJ0570"/>
</dbReference>
<name>A0A0C1R338_9CLOT</name>
<organism evidence="2 3">
    <name type="scientific">Clostridium argentinense CDC 2741</name>
    <dbReference type="NCBI Taxonomy" id="1418104"/>
    <lineage>
        <taxon>Bacteria</taxon>
        <taxon>Bacillati</taxon>
        <taxon>Bacillota</taxon>
        <taxon>Clostridia</taxon>
        <taxon>Eubacteriales</taxon>
        <taxon>Clostridiaceae</taxon>
        <taxon>Clostridium</taxon>
    </lineage>
</organism>
<reference evidence="2 3" key="1">
    <citation type="journal article" date="2015" name="Infect. Genet. Evol.">
        <title>Genomic sequences of six botulinum neurotoxin-producing strains representing three clostridial species illustrate the mobility and diversity of botulinum neurotoxin genes.</title>
        <authorList>
            <person name="Smith T.J."/>
            <person name="Hill K.K."/>
            <person name="Xie G."/>
            <person name="Foley B.T."/>
            <person name="Williamson C.H."/>
            <person name="Foster J.T."/>
            <person name="Johnson S.L."/>
            <person name="Chertkov O."/>
            <person name="Teshima H."/>
            <person name="Gibbons H.S."/>
            <person name="Johnsky L.A."/>
            <person name="Karavis M.A."/>
            <person name="Smith L.A."/>
        </authorList>
    </citation>
    <scope>NUCLEOTIDE SEQUENCE [LARGE SCALE GENOMIC DNA]</scope>
    <source>
        <strain evidence="2 3">CDC 2741</strain>
    </source>
</reference>
<feature type="domain" description="Diphthamide synthase" evidence="1">
    <location>
        <begin position="6"/>
        <end position="211"/>
    </location>
</feature>
<dbReference type="PANTHER" id="PTHR12196:SF2">
    <property type="entry name" value="DIPHTHINE--AMMONIA LIGASE"/>
    <property type="match status" value="1"/>
</dbReference>
<dbReference type="AlphaFoldDB" id="A0A0C1R338"/>
<dbReference type="InterPro" id="IPR002761">
    <property type="entry name" value="Diphthami_syn_dom"/>
</dbReference>
<dbReference type="Pfam" id="PF01902">
    <property type="entry name" value="Diphthami_syn_2"/>
    <property type="match status" value="1"/>
</dbReference>
<proteinExistence type="predicted"/>
<dbReference type="SUPFAM" id="SSF52402">
    <property type="entry name" value="Adenine nucleotide alpha hydrolases-like"/>
    <property type="match status" value="1"/>
</dbReference>
<dbReference type="Gene3D" id="3.40.50.620">
    <property type="entry name" value="HUPs"/>
    <property type="match status" value="1"/>
</dbReference>
<accession>A0A0C1R338</accession>
<gene>
    <name evidence="2" type="ORF">U732_3661</name>
</gene>
<evidence type="ECO:0000313" key="3">
    <source>
        <dbReference type="Proteomes" id="UP000031366"/>
    </source>
</evidence>
<dbReference type="RefSeq" id="WP_039630891.1">
    <property type="nucleotide sequence ID" value="NZ_AYSO01000013.1"/>
</dbReference>
<dbReference type="Gene3D" id="3.90.1490.10">
    <property type="entry name" value="putative n-type atp pyrophosphatase, domain 2"/>
    <property type="match status" value="1"/>
</dbReference>
<dbReference type="PANTHER" id="PTHR12196">
    <property type="entry name" value="DOMAIN OF UNKNOWN FUNCTION 71 DUF71 -CONTAINING PROTEIN"/>
    <property type="match status" value="1"/>
</dbReference>
<sequence>MSKKIKFAASYSGGKDGMLALYRAIESGYEPVSLLTTYNESANRSWFHGVPVEVLNKVSQLIDIPLELVKTGAGDDYAKDFEKALLKLKDSGVNACVFGDIDIQAHYDWCDSRCKAAKIRSIFPLWNESRKELVYEFIESGFKAVITIVDSSRLSEKFLGKTLTKELIKEIVAEGADICGENGEYHTFVYDGPLFKEPVNFKFDEIIRNGNYSVLPLSLE</sequence>
<dbReference type="OrthoDB" id="3572539at2"/>
<dbReference type="InterPro" id="IPR014729">
    <property type="entry name" value="Rossmann-like_a/b/a_fold"/>
</dbReference>
<dbReference type="STRING" id="29341.RSJ17_17660"/>
<protein>
    <recommendedName>
        <fullName evidence="1">Diphthamide synthase domain-containing protein</fullName>
    </recommendedName>
</protein>
<keyword evidence="3" id="KW-1185">Reference proteome</keyword>